<sequence length="285" mass="33120">MSSVFSGRNALRLHDNVERFWGQIKTPNPEDNPCSKRNRAAALSEAAYEYFRSDAHERAVFWTDASMRRTNDFSTKPEGGAEGDHAAAAVVWRRPLPDGGWEWADEVQVYRCACCPEPDCWSHPCTIRRAEMKAVLMALKRGYASIRAHQHERVVAIYTDNLRVVDTIRAYRRSQAGPPGPHNWSRDLLREIVRVTNDIRSQGVEVELQWIPRGQIQGNKIADFLTRNAAGMWPPHFELQWNDEDEEQVDRLRIWHILNKRDRERAVHRPWMLCKSNFRNSKHLA</sequence>
<accession>A0AA40D728</accession>
<dbReference type="Proteomes" id="UP001175001">
    <property type="component" value="Unassembled WGS sequence"/>
</dbReference>
<protein>
    <recommendedName>
        <fullName evidence="1">RNase H type-1 domain-containing protein</fullName>
    </recommendedName>
</protein>
<name>A0AA40D728_9PEZI</name>
<reference evidence="2" key="1">
    <citation type="submission" date="2023-06" db="EMBL/GenBank/DDBJ databases">
        <title>Multi-omics analyses reveal the molecular pathogenesis toolkit of Lasiodiplodia hormozganensis, a cross-kingdom pathogen.</title>
        <authorList>
            <person name="Felix C."/>
            <person name="Meneses R."/>
            <person name="Goncalves M.F.M."/>
            <person name="Tilleman L."/>
            <person name="Duarte A.S."/>
            <person name="Jorrin-Novo J.V."/>
            <person name="Van De Peer Y."/>
            <person name="Deforce D."/>
            <person name="Van Nieuwerburgh F."/>
            <person name="Esteves A.C."/>
            <person name="Alves A."/>
        </authorList>
    </citation>
    <scope>NUCLEOTIDE SEQUENCE</scope>
    <source>
        <strain evidence="2">CBS 339.90</strain>
    </source>
</reference>
<evidence type="ECO:0000313" key="3">
    <source>
        <dbReference type="Proteomes" id="UP001175001"/>
    </source>
</evidence>
<keyword evidence="3" id="KW-1185">Reference proteome</keyword>
<dbReference type="GO" id="GO:0004523">
    <property type="term" value="F:RNA-DNA hybrid ribonuclease activity"/>
    <property type="evidence" value="ECO:0007669"/>
    <property type="project" value="InterPro"/>
</dbReference>
<dbReference type="InterPro" id="IPR012337">
    <property type="entry name" value="RNaseH-like_sf"/>
</dbReference>
<comment type="caution">
    <text evidence="2">The sequence shown here is derived from an EMBL/GenBank/DDBJ whole genome shotgun (WGS) entry which is preliminary data.</text>
</comment>
<dbReference type="GO" id="GO:0003676">
    <property type="term" value="F:nucleic acid binding"/>
    <property type="evidence" value="ECO:0007669"/>
    <property type="project" value="InterPro"/>
</dbReference>
<organism evidence="2 3">
    <name type="scientific">Lasiodiplodia hormozganensis</name>
    <dbReference type="NCBI Taxonomy" id="869390"/>
    <lineage>
        <taxon>Eukaryota</taxon>
        <taxon>Fungi</taxon>
        <taxon>Dikarya</taxon>
        <taxon>Ascomycota</taxon>
        <taxon>Pezizomycotina</taxon>
        <taxon>Dothideomycetes</taxon>
        <taxon>Dothideomycetes incertae sedis</taxon>
        <taxon>Botryosphaeriales</taxon>
        <taxon>Botryosphaeriaceae</taxon>
        <taxon>Lasiodiplodia</taxon>
    </lineage>
</organism>
<feature type="domain" description="RNase H type-1" evidence="1">
    <location>
        <begin position="55"/>
        <end position="231"/>
    </location>
</feature>
<dbReference type="InterPro" id="IPR036397">
    <property type="entry name" value="RNaseH_sf"/>
</dbReference>
<dbReference type="CDD" id="cd09276">
    <property type="entry name" value="Rnase_HI_RT_non_LTR"/>
    <property type="match status" value="1"/>
</dbReference>
<dbReference type="Gene3D" id="3.30.420.10">
    <property type="entry name" value="Ribonuclease H-like superfamily/Ribonuclease H"/>
    <property type="match status" value="1"/>
</dbReference>
<dbReference type="EMBL" id="JAUJDW010000005">
    <property type="protein sequence ID" value="KAK0662888.1"/>
    <property type="molecule type" value="Genomic_DNA"/>
</dbReference>
<dbReference type="SUPFAM" id="SSF53098">
    <property type="entry name" value="Ribonuclease H-like"/>
    <property type="match status" value="1"/>
</dbReference>
<proteinExistence type="predicted"/>
<dbReference type="AlphaFoldDB" id="A0AA40D728"/>
<gene>
    <name evidence="2" type="ORF">DIS24_g1669</name>
</gene>
<dbReference type="PROSITE" id="PS50879">
    <property type="entry name" value="RNASE_H_1"/>
    <property type="match status" value="1"/>
</dbReference>
<evidence type="ECO:0000259" key="1">
    <source>
        <dbReference type="PROSITE" id="PS50879"/>
    </source>
</evidence>
<dbReference type="InterPro" id="IPR002156">
    <property type="entry name" value="RNaseH_domain"/>
</dbReference>
<evidence type="ECO:0000313" key="2">
    <source>
        <dbReference type="EMBL" id="KAK0662888.1"/>
    </source>
</evidence>